<dbReference type="CDD" id="cd00085">
    <property type="entry name" value="HNHc"/>
    <property type="match status" value="1"/>
</dbReference>
<evidence type="ECO:0000313" key="3">
    <source>
        <dbReference type="Proteomes" id="UP000698173"/>
    </source>
</evidence>
<keyword evidence="2" id="KW-0255">Endonuclease</keyword>
<dbReference type="InterPro" id="IPR002711">
    <property type="entry name" value="HNH"/>
</dbReference>
<dbReference type="GO" id="GO:0003676">
    <property type="term" value="F:nucleic acid binding"/>
    <property type="evidence" value="ECO:0007669"/>
    <property type="project" value="InterPro"/>
</dbReference>
<comment type="caution">
    <text evidence="2">The sequence shown here is derived from an EMBL/GenBank/DDBJ whole genome shotgun (WGS) entry which is preliminary data.</text>
</comment>
<dbReference type="SMART" id="SM00507">
    <property type="entry name" value="HNHc"/>
    <property type="match status" value="1"/>
</dbReference>
<proteinExistence type="predicted"/>
<sequence>MKVNALVQNIPKCPICNGYITVASSSVDHVRRKEDGGTSAISNAQLTHLYCNTTYKN</sequence>
<organism evidence="2 3">
    <name type="scientific">Sporosarcina psychrophila</name>
    <name type="common">Bacillus psychrophilus</name>
    <dbReference type="NCBI Taxonomy" id="1476"/>
    <lineage>
        <taxon>Bacteria</taxon>
        <taxon>Bacillati</taxon>
        <taxon>Bacillota</taxon>
        <taxon>Bacilli</taxon>
        <taxon>Bacillales</taxon>
        <taxon>Caryophanaceae</taxon>
        <taxon>Sporosarcina</taxon>
    </lineage>
</organism>
<dbReference type="InterPro" id="IPR003615">
    <property type="entry name" value="HNH_nuc"/>
</dbReference>
<dbReference type="Proteomes" id="UP000698173">
    <property type="component" value="Unassembled WGS sequence"/>
</dbReference>
<dbReference type="EMBL" id="DYWT01000244">
    <property type="protein sequence ID" value="HJF33124.1"/>
    <property type="molecule type" value="Genomic_DNA"/>
</dbReference>
<dbReference type="Gene3D" id="1.10.30.50">
    <property type="match status" value="1"/>
</dbReference>
<reference evidence="2" key="2">
    <citation type="submission" date="2021-09" db="EMBL/GenBank/DDBJ databases">
        <authorList>
            <person name="Gilroy R."/>
        </authorList>
    </citation>
    <scope>NUCLEOTIDE SEQUENCE</scope>
    <source>
        <strain evidence="2">CHK171-7178</strain>
    </source>
</reference>
<name>A0A921G1U6_SPOPS</name>
<dbReference type="Pfam" id="PF01844">
    <property type="entry name" value="HNH"/>
    <property type="match status" value="1"/>
</dbReference>
<feature type="domain" description="HNH nuclease" evidence="1">
    <location>
        <begin position="2"/>
        <end position="53"/>
    </location>
</feature>
<protein>
    <submittedName>
        <fullName evidence="2">HNH endonuclease</fullName>
    </submittedName>
</protein>
<reference evidence="2" key="1">
    <citation type="journal article" date="2021" name="PeerJ">
        <title>Extensive microbial diversity within the chicken gut microbiome revealed by metagenomics and culture.</title>
        <authorList>
            <person name="Gilroy R."/>
            <person name="Ravi A."/>
            <person name="Getino M."/>
            <person name="Pursley I."/>
            <person name="Horton D.L."/>
            <person name="Alikhan N.F."/>
            <person name="Baker D."/>
            <person name="Gharbi K."/>
            <person name="Hall N."/>
            <person name="Watson M."/>
            <person name="Adriaenssens E.M."/>
            <person name="Foster-Nyarko E."/>
            <person name="Jarju S."/>
            <person name="Secka A."/>
            <person name="Antonio M."/>
            <person name="Oren A."/>
            <person name="Chaudhuri R.R."/>
            <person name="La Ragione R."/>
            <person name="Hildebrand F."/>
            <person name="Pallen M.J."/>
        </authorList>
    </citation>
    <scope>NUCLEOTIDE SEQUENCE</scope>
    <source>
        <strain evidence="2">CHK171-7178</strain>
    </source>
</reference>
<accession>A0A921G1U6</accession>
<dbReference type="GO" id="GO:0008270">
    <property type="term" value="F:zinc ion binding"/>
    <property type="evidence" value="ECO:0007669"/>
    <property type="project" value="InterPro"/>
</dbReference>
<evidence type="ECO:0000259" key="1">
    <source>
        <dbReference type="SMART" id="SM00507"/>
    </source>
</evidence>
<keyword evidence="2" id="KW-0540">Nuclease</keyword>
<dbReference type="AlphaFoldDB" id="A0A921G1U6"/>
<evidence type="ECO:0000313" key="2">
    <source>
        <dbReference type="EMBL" id="HJF33124.1"/>
    </source>
</evidence>
<gene>
    <name evidence="2" type="ORF">K8V56_15295</name>
</gene>
<keyword evidence="2" id="KW-0378">Hydrolase</keyword>
<dbReference type="GO" id="GO:0004519">
    <property type="term" value="F:endonuclease activity"/>
    <property type="evidence" value="ECO:0007669"/>
    <property type="project" value="UniProtKB-KW"/>
</dbReference>